<protein>
    <submittedName>
        <fullName evidence="2">Uncharacterized protein</fullName>
    </submittedName>
</protein>
<evidence type="ECO:0000313" key="3">
    <source>
        <dbReference type="Proteomes" id="UP000291483"/>
    </source>
</evidence>
<reference evidence="2 3" key="1">
    <citation type="submission" date="2019-02" db="EMBL/GenBank/DDBJ databases">
        <title>Sequencing the genomes of 1000 actinobacteria strains.</title>
        <authorList>
            <person name="Klenk H.-P."/>
        </authorList>
    </citation>
    <scope>NUCLEOTIDE SEQUENCE [LARGE SCALE GENOMIC DNA]</scope>
    <source>
        <strain evidence="2 3">DSM 18319</strain>
    </source>
</reference>
<dbReference type="AlphaFoldDB" id="A0A4V2GAG3"/>
<keyword evidence="1" id="KW-0812">Transmembrane</keyword>
<dbReference type="OrthoDB" id="3723990at2"/>
<organism evidence="2 3">
    <name type="scientific">Microterricola gilva</name>
    <dbReference type="NCBI Taxonomy" id="393267"/>
    <lineage>
        <taxon>Bacteria</taxon>
        <taxon>Bacillati</taxon>
        <taxon>Actinomycetota</taxon>
        <taxon>Actinomycetes</taxon>
        <taxon>Micrococcales</taxon>
        <taxon>Microbacteriaceae</taxon>
        <taxon>Microterricola</taxon>
    </lineage>
</organism>
<keyword evidence="3" id="KW-1185">Reference proteome</keyword>
<comment type="caution">
    <text evidence="2">The sequence shown here is derived from an EMBL/GenBank/DDBJ whole genome shotgun (WGS) entry which is preliminary data.</text>
</comment>
<proteinExistence type="predicted"/>
<keyword evidence="1" id="KW-1133">Transmembrane helix</keyword>
<name>A0A4V2GAG3_9MICO</name>
<sequence length="84" mass="9065">MARNHDAILLEAVKTHRNRLLGAFLTGQLDGRRVINDNRKRFTTSIVLAAVACAVCVGVSFVSNTLATQQQQQKPAATSSSETP</sequence>
<dbReference type="RefSeq" id="WP_130504694.1">
    <property type="nucleotide sequence ID" value="NZ_SHLC01000001.1"/>
</dbReference>
<accession>A0A4V2GAG3</accession>
<evidence type="ECO:0000256" key="1">
    <source>
        <dbReference type="SAM" id="Phobius"/>
    </source>
</evidence>
<dbReference type="Proteomes" id="UP000291483">
    <property type="component" value="Unassembled WGS sequence"/>
</dbReference>
<dbReference type="EMBL" id="SHLC01000001">
    <property type="protein sequence ID" value="RZU64126.1"/>
    <property type="molecule type" value="Genomic_DNA"/>
</dbReference>
<evidence type="ECO:0000313" key="2">
    <source>
        <dbReference type="EMBL" id="RZU64126.1"/>
    </source>
</evidence>
<feature type="transmembrane region" description="Helical" evidence="1">
    <location>
        <begin position="42"/>
        <end position="62"/>
    </location>
</feature>
<gene>
    <name evidence="2" type="ORF">EV379_0420</name>
</gene>
<keyword evidence="1" id="KW-0472">Membrane</keyword>